<accession>A0A9Q3DZZ9</accession>
<dbReference type="Proteomes" id="UP000765509">
    <property type="component" value="Unassembled WGS sequence"/>
</dbReference>
<evidence type="ECO:0000313" key="3">
    <source>
        <dbReference type="Proteomes" id="UP000765509"/>
    </source>
</evidence>
<feature type="compositionally biased region" description="Basic residues" evidence="1">
    <location>
        <begin position="31"/>
        <end position="42"/>
    </location>
</feature>
<dbReference type="EMBL" id="AVOT02022761">
    <property type="protein sequence ID" value="MBW0512374.1"/>
    <property type="molecule type" value="Genomic_DNA"/>
</dbReference>
<reference evidence="2" key="1">
    <citation type="submission" date="2021-03" db="EMBL/GenBank/DDBJ databases">
        <title>Draft genome sequence of rust myrtle Austropuccinia psidii MF-1, a brazilian biotype.</title>
        <authorList>
            <person name="Quecine M.C."/>
            <person name="Pachon D.M.R."/>
            <person name="Bonatelli M.L."/>
            <person name="Correr F.H."/>
            <person name="Franceschini L.M."/>
            <person name="Leite T.F."/>
            <person name="Margarido G.R.A."/>
            <person name="Almeida C.A."/>
            <person name="Ferrarezi J.A."/>
            <person name="Labate C.A."/>
        </authorList>
    </citation>
    <scope>NUCLEOTIDE SEQUENCE</scope>
    <source>
        <strain evidence="2">MF-1</strain>
    </source>
</reference>
<gene>
    <name evidence="2" type="ORF">O181_052089</name>
</gene>
<feature type="compositionally biased region" description="Polar residues" evidence="1">
    <location>
        <begin position="83"/>
        <end position="98"/>
    </location>
</feature>
<dbReference type="AlphaFoldDB" id="A0A9Q3DZZ9"/>
<protein>
    <submittedName>
        <fullName evidence="2">Uncharacterized protein</fullName>
    </submittedName>
</protein>
<organism evidence="2 3">
    <name type="scientific">Austropuccinia psidii MF-1</name>
    <dbReference type="NCBI Taxonomy" id="1389203"/>
    <lineage>
        <taxon>Eukaryota</taxon>
        <taxon>Fungi</taxon>
        <taxon>Dikarya</taxon>
        <taxon>Basidiomycota</taxon>
        <taxon>Pucciniomycotina</taxon>
        <taxon>Pucciniomycetes</taxon>
        <taxon>Pucciniales</taxon>
        <taxon>Sphaerophragmiaceae</taxon>
        <taxon>Austropuccinia</taxon>
    </lineage>
</organism>
<comment type="caution">
    <text evidence="2">The sequence shown here is derived from an EMBL/GenBank/DDBJ whole genome shotgun (WGS) entry which is preliminary data.</text>
</comment>
<evidence type="ECO:0000313" key="2">
    <source>
        <dbReference type="EMBL" id="MBW0512374.1"/>
    </source>
</evidence>
<name>A0A9Q3DZZ9_9BASI</name>
<dbReference type="OrthoDB" id="8942758at2759"/>
<feature type="compositionally biased region" description="Basic residues" evidence="1">
    <location>
        <begin position="100"/>
        <end position="109"/>
    </location>
</feature>
<keyword evidence="3" id="KW-1185">Reference proteome</keyword>
<evidence type="ECO:0000256" key="1">
    <source>
        <dbReference type="SAM" id="MobiDB-lite"/>
    </source>
</evidence>
<proteinExistence type="predicted"/>
<feature type="region of interest" description="Disordered" evidence="1">
    <location>
        <begin position="1"/>
        <end position="109"/>
    </location>
</feature>
<feature type="compositionally biased region" description="Basic and acidic residues" evidence="1">
    <location>
        <begin position="1"/>
        <end position="14"/>
    </location>
</feature>
<feature type="compositionally biased region" description="Polar residues" evidence="1">
    <location>
        <begin position="63"/>
        <end position="74"/>
    </location>
</feature>
<sequence>MRAEGKGSHQDKKPAATASNSSRPPKDLSSKKPHNKKIKKGKNLNVSNDQPHSALLNKDNKCQLVTQNQSTSMTAKYHKPMVGQNTTQNMELSQTSSKGIKGKRKLTCF</sequence>